<accession>A0A090C2U3</accession>
<feature type="non-terminal residue" evidence="1">
    <location>
        <position position="182"/>
    </location>
</feature>
<proteinExistence type="evidence at transcript level"/>
<sequence>MVTTKVSSIWRMRNQLMLLKLLIRWNARLEKLISDLSVETSSHHRIPPIINANRLHDLDVGARNLRAKEDLYLDAFFKHRWYSVNPKQDKSSLLQTWNAFFRNVEDIGREARLQNLTQLVLGLKSVLQPVQRSSCISCLARREFRAARKAIHVCVRTTRNVPKKMCTPFLRLGKGTHRKLDV</sequence>
<gene>
    <name evidence="1" type="primary">HaRxLL147</name>
</gene>
<protein>
    <submittedName>
        <fullName evidence="1">RxLR effector candidate protein</fullName>
    </submittedName>
</protein>
<dbReference type="AlphaFoldDB" id="A0A090C2U3"/>
<reference evidence="1" key="1">
    <citation type="journal article" date="2014" name="PLoS Pathog.">
        <title>Expression profiling during Arabidopsis/downy mildew interaction reveals a highly-expressed effector that attenuates responses to salicylic acid.</title>
        <authorList>
            <person name="Asai S."/>
            <person name="Rallapalli G."/>
            <person name="Piquerez S.J.M."/>
            <person name="Caillaud M.C."/>
            <person name="Furzer O.J."/>
            <person name="Ishaque N."/>
            <person name="Wirthmueller L."/>
            <person name="Fabro G."/>
            <person name="Shirasu K."/>
            <person name="Jones J.D.G."/>
        </authorList>
    </citation>
    <scope>NUCLEOTIDE SEQUENCE</scope>
    <source>
        <strain evidence="1">Emoy2</strain>
    </source>
</reference>
<name>A0A090C2U3_HYAAE</name>
<organism evidence="1">
    <name type="scientific">Hyaloperonospora arabidopsidis (strain Emoy2)</name>
    <name type="common">Downy mildew agent</name>
    <name type="synonym">Peronospora arabidopsidis</name>
    <dbReference type="NCBI Taxonomy" id="559515"/>
    <lineage>
        <taxon>Eukaryota</taxon>
        <taxon>Sar</taxon>
        <taxon>Stramenopiles</taxon>
        <taxon>Oomycota</taxon>
        <taxon>Peronosporomycetes</taxon>
        <taxon>Peronosporales</taxon>
        <taxon>Peronosporaceae</taxon>
        <taxon>Hyaloperonospora</taxon>
    </lineage>
</organism>
<dbReference type="EMBL" id="AB922473">
    <property type="protein sequence ID" value="BAP69049.1"/>
    <property type="molecule type" value="mRNA"/>
</dbReference>
<evidence type="ECO:0000313" key="1">
    <source>
        <dbReference type="EMBL" id="BAP69049.1"/>
    </source>
</evidence>